<comment type="subcellular location">
    <subcellularLocation>
        <location evidence="2">Cell membrane</location>
    </subcellularLocation>
    <subcellularLocation>
        <location evidence="1">Membrane</location>
        <topology evidence="1">Multi-pass membrane protein</topology>
    </subcellularLocation>
</comment>
<keyword evidence="5 11" id="KW-0812">Transmembrane</keyword>
<keyword evidence="15" id="KW-1185">Reference proteome</keyword>
<dbReference type="PRINTS" id="PR00252">
    <property type="entry name" value="NRIONCHANNEL"/>
</dbReference>
<dbReference type="InterPro" id="IPR006028">
    <property type="entry name" value="GABAA/Glycine_rcpt"/>
</dbReference>
<feature type="transmembrane region" description="Helical" evidence="11">
    <location>
        <begin position="306"/>
        <end position="327"/>
    </location>
</feature>
<dbReference type="InterPro" id="IPR036734">
    <property type="entry name" value="Neur_chan_lig-bd_sf"/>
</dbReference>
<keyword evidence="10 11" id="KW-0407">Ion channel</keyword>
<dbReference type="InterPro" id="IPR006029">
    <property type="entry name" value="Neurotrans-gated_channel_TM"/>
</dbReference>
<proteinExistence type="inferred from homology"/>
<keyword evidence="4" id="KW-1003">Cell membrane</keyword>
<dbReference type="Gene3D" id="1.20.58.390">
    <property type="entry name" value="Neurotransmitter-gated ion-channel transmembrane domain"/>
    <property type="match status" value="1"/>
</dbReference>
<evidence type="ECO:0000256" key="7">
    <source>
        <dbReference type="ARBA" id="ARBA00022989"/>
    </source>
</evidence>
<evidence type="ECO:0000259" key="13">
    <source>
        <dbReference type="Pfam" id="PF02932"/>
    </source>
</evidence>
<dbReference type="InterPro" id="IPR006201">
    <property type="entry name" value="Neur_channel"/>
</dbReference>
<dbReference type="CDD" id="cd19049">
    <property type="entry name" value="LGIC_TM_anion"/>
    <property type="match status" value="1"/>
</dbReference>
<protein>
    <recommendedName>
        <fullName evidence="16">Transmembrane ion channel</fullName>
    </recommendedName>
</protein>
<dbReference type="GO" id="GO:0005886">
    <property type="term" value="C:plasma membrane"/>
    <property type="evidence" value="ECO:0007669"/>
    <property type="project" value="UniProtKB-SubCell"/>
</dbReference>
<dbReference type="SUPFAM" id="SSF90112">
    <property type="entry name" value="Neurotransmitter-gated ion-channel transmembrane pore"/>
    <property type="match status" value="1"/>
</dbReference>
<dbReference type="EMBL" id="BTRK01000001">
    <property type="protein sequence ID" value="GMR30015.1"/>
    <property type="molecule type" value="Genomic_DNA"/>
</dbReference>
<keyword evidence="3 11" id="KW-0813">Transport</keyword>
<dbReference type="InterPro" id="IPR036719">
    <property type="entry name" value="Neuro-gated_channel_TM_sf"/>
</dbReference>
<dbReference type="PRINTS" id="PR00253">
    <property type="entry name" value="GABAARECEPTR"/>
</dbReference>
<keyword evidence="6 11" id="KW-0732">Signal</keyword>
<evidence type="ECO:0000313" key="14">
    <source>
        <dbReference type="EMBL" id="GMR30015.1"/>
    </source>
</evidence>
<evidence type="ECO:0000256" key="8">
    <source>
        <dbReference type="ARBA" id="ARBA00023065"/>
    </source>
</evidence>
<dbReference type="SUPFAM" id="SSF63712">
    <property type="entry name" value="Nicotinic receptor ligand binding domain-like"/>
    <property type="match status" value="1"/>
</dbReference>
<feature type="signal peptide" evidence="11">
    <location>
        <begin position="1"/>
        <end position="25"/>
    </location>
</feature>
<feature type="chain" id="PRO_5042672021" description="Transmembrane ion channel" evidence="11">
    <location>
        <begin position="26"/>
        <end position="340"/>
    </location>
</feature>
<dbReference type="PROSITE" id="PS00236">
    <property type="entry name" value="NEUROTR_ION_CHANNEL"/>
    <property type="match status" value="1"/>
</dbReference>
<name>A0AAN4Z3H3_9BILA</name>
<evidence type="ECO:0000256" key="3">
    <source>
        <dbReference type="ARBA" id="ARBA00022448"/>
    </source>
</evidence>
<evidence type="ECO:0000256" key="6">
    <source>
        <dbReference type="ARBA" id="ARBA00022729"/>
    </source>
</evidence>
<feature type="transmembrane region" description="Helical" evidence="11">
    <location>
        <begin position="244"/>
        <end position="265"/>
    </location>
</feature>
<evidence type="ECO:0000256" key="1">
    <source>
        <dbReference type="ARBA" id="ARBA00004141"/>
    </source>
</evidence>
<evidence type="ECO:0008006" key="16">
    <source>
        <dbReference type="Google" id="ProtNLM"/>
    </source>
</evidence>
<comment type="caution">
    <text evidence="14">The sequence shown here is derived from an EMBL/GenBank/DDBJ whole genome shotgun (WGS) entry which is preliminary data.</text>
</comment>
<dbReference type="InterPro" id="IPR018000">
    <property type="entry name" value="Neurotransmitter_ion_chnl_CS"/>
</dbReference>
<dbReference type="Proteomes" id="UP001328107">
    <property type="component" value="Unassembled WGS sequence"/>
</dbReference>
<dbReference type="InterPro" id="IPR038050">
    <property type="entry name" value="Neuro_actylchol_rec"/>
</dbReference>
<feature type="non-terminal residue" evidence="14">
    <location>
        <position position="1"/>
    </location>
</feature>
<accession>A0AAN4Z3H3</accession>
<evidence type="ECO:0000256" key="2">
    <source>
        <dbReference type="ARBA" id="ARBA00004236"/>
    </source>
</evidence>
<sequence length="340" mass="38486">FQNPEMRLILPWICLASGLFERARAQKPSADLILQRILNDSYDARVRPSAADEKGNVVPVAVEVNIMIRSLEKVDVVSMRYDLQIMLRQFWKDPRLAYGNINPDAPPSISISDRDAIWKPDTYFQNERHTHRHGDVLIRISPDGSVKYSERLTVTLACPMHLEMFPLDVQECPLELASFGHSDKDIVYKWGSADPVLLKDGVGETLPSIHLDGLRTSEYTSRTNTGSYTILRVSFHLKRMIRHYIMQVFIPSAMLVIVSWVSFWLDRTFASARVGLGISTLLTLTVCSAALNSHLPPVNYIKALDVWIGVSLSFIFASLAEYALVCFKAEQQGRKGETYR</sequence>
<dbReference type="PANTHER" id="PTHR18945">
    <property type="entry name" value="NEUROTRANSMITTER GATED ION CHANNEL"/>
    <property type="match status" value="1"/>
</dbReference>
<dbReference type="GO" id="GO:0005230">
    <property type="term" value="F:extracellular ligand-gated monoatomic ion channel activity"/>
    <property type="evidence" value="ECO:0007669"/>
    <property type="project" value="InterPro"/>
</dbReference>
<gene>
    <name evidence="14" type="ORF">PMAYCL1PPCAC_00210</name>
</gene>
<keyword evidence="8 11" id="KW-0406">Ion transport</keyword>
<dbReference type="InterPro" id="IPR006202">
    <property type="entry name" value="Neur_chan_lig-bd"/>
</dbReference>
<evidence type="ECO:0000259" key="12">
    <source>
        <dbReference type="Pfam" id="PF02931"/>
    </source>
</evidence>
<evidence type="ECO:0000256" key="9">
    <source>
        <dbReference type="ARBA" id="ARBA00023136"/>
    </source>
</evidence>
<dbReference type="Pfam" id="PF02931">
    <property type="entry name" value="Neur_chan_LBD"/>
    <property type="match status" value="1"/>
</dbReference>
<evidence type="ECO:0000256" key="5">
    <source>
        <dbReference type="ARBA" id="ARBA00022692"/>
    </source>
</evidence>
<dbReference type="AlphaFoldDB" id="A0AAN4Z3H3"/>
<evidence type="ECO:0000256" key="10">
    <source>
        <dbReference type="ARBA" id="ARBA00023303"/>
    </source>
</evidence>
<evidence type="ECO:0000256" key="11">
    <source>
        <dbReference type="RuleBase" id="RU000687"/>
    </source>
</evidence>
<dbReference type="Pfam" id="PF02932">
    <property type="entry name" value="Neur_chan_memb"/>
    <property type="match status" value="1"/>
</dbReference>
<comment type="caution">
    <text evidence="11">Lacks conserved residue(s) required for the propagation of feature annotation.</text>
</comment>
<keyword evidence="9 11" id="KW-0472">Membrane</keyword>
<reference evidence="15" key="1">
    <citation type="submission" date="2022-10" db="EMBL/GenBank/DDBJ databases">
        <title>Genome assembly of Pristionchus species.</title>
        <authorList>
            <person name="Yoshida K."/>
            <person name="Sommer R.J."/>
        </authorList>
    </citation>
    <scope>NUCLEOTIDE SEQUENCE [LARGE SCALE GENOMIC DNA]</scope>
    <source>
        <strain evidence="15">RS5460</strain>
    </source>
</reference>
<evidence type="ECO:0000256" key="4">
    <source>
        <dbReference type="ARBA" id="ARBA00022475"/>
    </source>
</evidence>
<feature type="transmembrane region" description="Helical" evidence="11">
    <location>
        <begin position="272"/>
        <end position="291"/>
    </location>
</feature>
<evidence type="ECO:0000313" key="15">
    <source>
        <dbReference type="Proteomes" id="UP001328107"/>
    </source>
</evidence>
<dbReference type="NCBIfam" id="TIGR00860">
    <property type="entry name" value="LIC"/>
    <property type="match status" value="1"/>
</dbReference>
<comment type="similarity">
    <text evidence="11">Belongs to the ligand-gated ion channel (TC 1.A.9) family.</text>
</comment>
<keyword evidence="7 11" id="KW-1133">Transmembrane helix</keyword>
<organism evidence="14 15">
    <name type="scientific">Pristionchus mayeri</name>
    <dbReference type="NCBI Taxonomy" id="1317129"/>
    <lineage>
        <taxon>Eukaryota</taxon>
        <taxon>Metazoa</taxon>
        <taxon>Ecdysozoa</taxon>
        <taxon>Nematoda</taxon>
        <taxon>Chromadorea</taxon>
        <taxon>Rhabditida</taxon>
        <taxon>Rhabditina</taxon>
        <taxon>Diplogasteromorpha</taxon>
        <taxon>Diplogasteroidea</taxon>
        <taxon>Neodiplogasteridae</taxon>
        <taxon>Pristionchus</taxon>
    </lineage>
</organism>
<dbReference type="GO" id="GO:0004888">
    <property type="term" value="F:transmembrane signaling receptor activity"/>
    <property type="evidence" value="ECO:0007669"/>
    <property type="project" value="InterPro"/>
</dbReference>
<feature type="domain" description="Neurotransmitter-gated ion-channel transmembrane" evidence="13">
    <location>
        <begin position="249"/>
        <end position="329"/>
    </location>
</feature>
<dbReference type="Gene3D" id="2.70.170.10">
    <property type="entry name" value="Neurotransmitter-gated ion-channel ligand-binding domain"/>
    <property type="match status" value="1"/>
</dbReference>
<feature type="domain" description="Neurotransmitter-gated ion-channel ligand-binding" evidence="12">
    <location>
        <begin position="33"/>
        <end position="240"/>
    </location>
</feature>